<dbReference type="Proteomes" id="UP000030656">
    <property type="component" value="Unassembled WGS sequence"/>
</dbReference>
<protein>
    <submittedName>
        <fullName evidence="2">Uncharacterized protein</fullName>
    </submittedName>
</protein>
<name>A0A024VP42_PLAFA</name>
<dbReference type="EMBL" id="KI927927">
    <property type="protein sequence ID" value="ETW30247.1"/>
    <property type="molecule type" value="Genomic_DNA"/>
</dbReference>
<keyword evidence="1" id="KW-0472">Membrane</keyword>
<sequence length="61" mass="7407">MINIISINLYNINGITTMLTIYTYISINLDCQSYINDFKAIIKFLLMLYIFFLYFFKIYIR</sequence>
<evidence type="ECO:0000313" key="3">
    <source>
        <dbReference type="Proteomes" id="UP000030656"/>
    </source>
</evidence>
<reference evidence="2 3" key="2">
    <citation type="submission" date="2013-02" db="EMBL/GenBank/DDBJ databases">
        <title>The Genome Sequence of Plasmodium falciparum FCH/4.</title>
        <authorList>
            <consortium name="The Broad Institute Genome Sequencing Platform"/>
            <consortium name="The Broad Institute Genome Sequencing Center for Infectious Disease"/>
            <person name="Neafsey D."/>
            <person name="Cheeseman I."/>
            <person name="Volkman S."/>
            <person name="Adams J."/>
            <person name="Walker B."/>
            <person name="Young S.K."/>
            <person name="Zeng Q."/>
            <person name="Gargeya S."/>
            <person name="Fitzgerald M."/>
            <person name="Haas B."/>
            <person name="Abouelleil A."/>
            <person name="Alvarado L."/>
            <person name="Arachchi H.M."/>
            <person name="Berlin A.M."/>
            <person name="Chapman S.B."/>
            <person name="Dewar J."/>
            <person name="Goldberg J."/>
            <person name="Griggs A."/>
            <person name="Gujja S."/>
            <person name="Hansen M."/>
            <person name="Howarth C."/>
            <person name="Imamovic A."/>
            <person name="Larimer J."/>
            <person name="McCowan C."/>
            <person name="Murphy C."/>
            <person name="Neiman D."/>
            <person name="Pearson M."/>
            <person name="Priest M."/>
            <person name="Roberts A."/>
            <person name="Saif S."/>
            <person name="Shea T."/>
            <person name="Sisk P."/>
            <person name="Sykes S."/>
            <person name="Wortman J."/>
            <person name="Nusbaum C."/>
            <person name="Birren B."/>
        </authorList>
    </citation>
    <scope>NUCLEOTIDE SEQUENCE [LARGE SCALE GENOMIC DNA]</scope>
    <source>
        <strain evidence="2 3">FCH/4</strain>
    </source>
</reference>
<accession>A0A024VP42</accession>
<feature type="transmembrane region" description="Helical" evidence="1">
    <location>
        <begin position="7"/>
        <end position="25"/>
    </location>
</feature>
<feature type="transmembrane region" description="Helical" evidence="1">
    <location>
        <begin position="40"/>
        <end position="60"/>
    </location>
</feature>
<keyword evidence="1" id="KW-0812">Transmembrane</keyword>
<organism evidence="2 3">
    <name type="scientific">Plasmodium falciparum FCH/4</name>
    <dbReference type="NCBI Taxonomy" id="1036724"/>
    <lineage>
        <taxon>Eukaryota</taxon>
        <taxon>Sar</taxon>
        <taxon>Alveolata</taxon>
        <taxon>Apicomplexa</taxon>
        <taxon>Aconoidasida</taxon>
        <taxon>Haemosporida</taxon>
        <taxon>Plasmodiidae</taxon>
        <taxon>Plasmodium</taxon>
        <taxon>Plasmodium (Laverania)</taxon>
    </lineage>
</organism>
<gene>
    <name evidence="2" type="ORF">PFFCH_02330</name>
</gene>
<keyword evidence="1" id="KW-1133">Transmembrane helix</keyword>
<reference evidence="2 3" key="1">
    <citation type="submission" date="2013-02" db="EMBL/GenBank/DDBJ databases">
        <title>The Genome Annotation of Plasmodium falciparum FCH/4.</title>
        <authorList>
            <consortium name="The Broad Institute Genome Sequencing Platform"/>
            <consortium name="The Broad Institute Genome Sequencing Center for Infectious Disease"/>
            <person name="Neafsey D."/>
            <person name="Hoffman S."/>
            <person name="Volkman S."/>
            <person name="Rosenthal P."/>
            <person name="Walker B."/>
            <person name="Young S.K."/>
            <person name="Zeng Q."/>
            <person name="Gargeya S."/>
            <person name="Fitzgerald M."/>
            <person name="Haas B."/>
            <person name="Abouelleil A."/>
            <person name="Allen A.W."/>
            <person name="Alvarado L."/>
            <person name="Arachchi H.M."/>
            <person name="Berlin A.M."/>
            <person name="Chapman S.B."/>
            <person name="Gainer-Dewar J."/>
            <person name="Goldberg J."/>
            <person name="Griggs A."/>
            <person name="Gujja S."/>
            <person name="Hansen M."/>
            <person name="Howarth C."/>
            <person name="Imamovic A."/>
            <person name="Ireland A."/>
            <person name="Larimer J."/>
            <person name="McCowan C."/>
            <person name="Murphy C."/>
            <person name="Pearson M."/>
            <person name="Poon T.W."/>
            <person name="Priest M."/>
            <person name="Roberts A."/>
            <person name="Saif S."/>
            <person name="Shea T."/>
            <person name="Sisk P."/>
            <person name="Sykes S."/>
            <person name="Wortman J."/>
            <person name="Nusbaum C."/>
            <person name="Birren B."/>
        </authorList>
    </citation>
    <scope>NUCLEOTIDE SEQUENCE [LARGE SCALE GENOMIC DNA]</scope>
    <source>
        <strain evidence="2 3">FCH/4</strain>
    </source>
</reference>
<proteinExistence type="predicted"/>
<evidence type="ECO:0000256" key="1">
    <source>
        <dbReference type="SAM" id="Phobius"/>
    </source>
</evidence>
<dbReference type="AlphaFoldDB" id="A0A024VP42"/>
<evidence type="ECO:0000313" key="2">
    <source>
        <dbReference type="EMBL" id="ETW30247.1"/>
    </source>
</evidence>